<evidence type="ECO:0000256" key="2">
    <source>
        <dbReference type="ARBA" id="ARBA00022475"/>
    </source>
</evidence>
<keyword evidence="8" id="KW-1185">Reference proteome</keyword>
<evidence type="ECO:0000256" key="1">
    <source>
        <dbReference type="ARBA" id="ARBA00004651"/>
    </source>
</evidence>
<comment type="subcellular location">
    <subcellularLocation>
        <location evidence="1">Cell membrane</location>
        <topology evidence="1">Multi-pass membrane protein</topology>
    </subcellularLocation>
</comment>
<feature type="transmembrane region" description="Helical" evidence="6">
    <location>
        <begin position="90"/>
        <end position="108"/>
    </location>
</feature>
<feature type="transmembrane region" description="Helical" evidence="6">
    <location>
        <begin position="262"/>
        <end position="281"/>
    </location>
</feature>
<dbReference type="InterPro" id="IPR036259">
    <property type="entry name" value="MFS_trans_sf"/>
</dbReference>
<feature type="transmembrane region" description="Helical" evidence="6">
    <location>
        <begin position="317"/>
        <end position="339"/>
    </location>
</feature>
<feature type="transmembrane region" description="Helical" evidence="6">
    <location>
        <begin position="140"/>
        <end position="163"/>
    </location>
</feature>
<feature type="transmembrane region" description="Helical" evidence="6">
    <location>
        <begin position="12"/>
        <end position="31"/>
    </location>
</feature>
<evidence type="ECO:0000313" key="8">
    <source>
        <dbReference type="Proteomes" id="UP001589810"/>
    </source>
</evidence>
<dbReference type="PANTHER" id="PTHR43124:SF3">
    <property type="entry name" value="CHLORAMPHENICOL EFFLUX PUMP RV0191"/>
    <property type="match status" value="1"/>
</dbReference>
<dbReference type="Gene3D" id="1.20.1250.20">
    <property type="entry name" value="MFS general substrate transporter like domains"/>
    <property type="match status" value="1"/>
</dbReference>
<evidence type="ECO:0000256" key="4">
    <source>
        <dbReference type="ARBA" id="ARBA00022989"/>
    </source>
</evidence>
<feature type="transmembrane region" description="Helical" evidence="6">
    <location>
        <begin position="214"/>
        <end position="230"/>
    </location>
</feature>
<dbReference type="InterPro" id="IPR050189">
    <property type="entry name" value="MFS_Efflux_Transporters"/>
</dbReference>
<keyword evidence="5 6" id="KW-0472">Membrane</keyword>
<feature type="transmembrane region" description="Helical" evidence="6">
    <location>
        <begin position="184"/>
        <end position="208"/>
    </location>
</feature>
<feature type="transmembrane region" description="Helical" evidence="6">
    <location>
        <begin position="237"/>
        <end position="256"/>
    </location>
</feature>
<gene>
    <name evidence="7" type="ORF">ACFFH7_41480</name>
</gene>
<dbReference type="InterPro" id="IPR011701">
    <property type="entry name" value="MFS"/>
</dbReference>
<comment type="caution">
    <text evidence="7">The sequence shown here is derived from an EMBL/GenBank/DDBJ whole genome shotgun (WGS) entry which is preliminary data.</text>
</comment>
<name>A0ABV6N6Y9_9PSEU</name>
<sequence length="360" mass="35125">MSDIPIRRSAAALGGFVVGCAVFSVAGLVPSLTIELDVSDAEAAQLLTVFGMTCTIVLPFIGRVDRGRLLPIGLVMLAVGNGLSVFAGNFFLLLAARIVLGVGAAFVVRVGGRGLAAGLAVGTALGAPLAAVIADQAGYRAVFVLLAVLATIGVADALLGVPPSTIDRHSIGYPQVLLAAGLKVILRAGGIATFTLLTTVLAAVAGLHGPTVEGLFLAGGAGVVIGALAARGRGTRSALVASVALTAAFVAALPLIHGSMAGTAAALALWGASAGAADASTRALIADPVLDETAGFLGIGLAGVIGGAVLVTAGPDALPQVTAALAVVVLITAAIGLAADSRREGHRGPGALPTGSKDAR</sequence>
<feature type="transmembrane region" description="Helical" evidence="6">
    <location>
        <begin position="293"/>
        <end position="311"/>
    </location>
</feature>
<dbReference type="PROSITE" id="PS51257">
    <property type="entry name" value="PROKAR_LIPOPROTEIN"/>
    <property type="match status" value="1"/>
</dbReference>
<feature type="transmembrane region" description="Helical" evidence="6">
    <location>
        <begin position="68"/>
        <end position="84"/>
    </location>
</feature>
<dbReference type="Pfam" id="PF07690">
    <property type="entry name" value="MFS_1"/>
    <property type="match status" value="1"/>
</dbReference>
<evidence type="ECO:0000256" key="6">
    <source>
        <dbReference type="SAM" id="Phobius"/>
    </source>
</evidence>
<dbReference type="RefSeq" id="WP_273938124.1">
    <property type="nucleotide sequence ID" value="NZ_CP097263.1"/>
</dbReference>
<protein>
    <submittedName>
        <fullName evidence="7">MFS transporter</fullName>
    </submittedName>
</protein>
<dbReference type="EMBL" id="JBHLUD010000015">
    <property type="protein sequence ID" value="MFC0548037.1"/>
    <property type="molecule type" value="Genomic_DNA"/>
</dbReference>
<dbReference type="SUPFAM" id="SSF103473">
    <property type="entry name" value="MFS general substrate transporter"/>
    <property type="match status" value="1"/>
</dbReference>
<organism evidence="7 8">
    <name type="scientific">Kutzneria chonburiensis</name>
    <dbReference type="NCBI Taxonomy" id="1483604"/>
    <lineage>
        <taxon>Bacteria</taxon>
        <taxon>Bacillati</taxon>
        <taxon>Actinomycetota</taxon>
        <taxon>Actinomycetes</taxon>
        <taxon>Pseudonocardiales</taxon>
        <taxon>Pseudonocardiaceae</taxon>
        <taxon>Kutzneria</taxon>
    </lineage>
</organism>
<feature type="transmembrane region" description="Helical" evidence="6">
    <location>
        <begin position="115"/>
        <end position="134"/>
    </location>
</feature>
<evidence type="ECO:0000256" key="3">
    <source>
        <dbReference type="ARBA" id="ARBA00022692"/>
    </source>
</evidence>
<reference evidence="7 8" key="1">
    <citation type="submission" date="2024-09" db="EMBL/GenBank/DDBJ databases">
        <authorList>
            <person name="Sun Q."/>
            <person name="Mori K."/>
        </authorList>
    </citation>
    <scope>NUCLEOTIDE SEQUENCE [LARGE SCALE GENOMIC DNA]</scope>
    <source>
        <strain evidence="7 8">TBRC 1432</strain>
    </source>
</reference>
<feature type="transmembrane region" description="Helical" evidence="6">
    <location>
        <begin position="43"/>
        <end position="61"/>
    </location>
</feature>
<keyword evidence="2" id="KW-1003">Cell membrane</keyword>
<dbReference type="Proteomes" id="UP001589810">
    <property type="component" value="Unassembled WGS sequence"/>
</dbReference>
<accession>A0ABV6N6Y9</accession>
<evidence type="ECO:0000256" key="5">
    <source>
        <dbReference type="ARBA" id="ARBA00023136"/>
    </source>
</evidence>
<keyword evidence="3 6" id="KW-0812">Transmembrane</keyword>
<evidence type="ECO:0000313" key="7">
    <source>
        <dbReference type="EMBL" id="MFC0548037.1"/>
    </source>
</evidence>
<dbReference type="PANTHER" id="PTHR43124">
    <property type="entry name" value="PURINE EFFLUX PUMP PBUE"/>
    <property type="match status" value="1"/>
</dbReference>
<keyword evidence="4 6" id="KW-1133">Transmembrane helix</keyword>
<proteinExistence type="predicted"/>